<sequence length="1155" mass="125101">MASTISTTGERAPAIQRIVKVRRDYNTWVANETIEDYALRYTARSFRKWSPLRVANTAFGSIAFLLLEAVGAALLLSYGFTNAFWAIVFGSVVIFLVSLPISWYGAKYSLDMDLLTRGAGFGYIGSTITSLIYASFTFIFFALEATIMALALKLCFEMPMTIAYLVSALVVIPLVTHGITLINRFQAWTQPLWLILLAAPYVFVFAKSPDLVAELPSFIGNGSAGFDLLMFGAAASLVLSMVLQVGEQIDFLRFLPERTKENRKAWTASLLIAGPGWIGFGALRMLGGALLAFVAMKHLVPAAHALEPATMYLHAYGYVFSSPQLALIAMTLLVVLSQLKINTTNAYAGSLAWSNFFARVTHSHPGRVVWVVFNVGIALLLMQLGVFAALQKVLGLYSNIAIAWVGALVADLVVNKPLGFSPKGIEFKRAHLYDINPVGVGSMLIASVLSVAAYAGTFGPHAQAFSAFIALVTAFVCAPLIAWYTKGRYYIARQPDATFLKKKSSQRCVICEKSYETEDMALCPAYRGAICSLCCSLDVRCNDACKPGANLPDQVAATLRRLMPGFATQLDSQLGRFALLFVGASTVLAGILGSIYIFQVSGAPEVAATLRASVLAVYGVLLLGTGVGCWFVVLSAESRRVAQQETDRQTQLLMREIEAHKKTDAELQLAKQVADKANQAKSRYVTGISHELRTPLNSILGYAQILEYDPAIPLHRRDALAVIRRSGEHLASLVDGLLDIAKIESGKLKLDTEELRLPEFLAQIVGMFRLQAQNKHLSFDYDVQGKLPAVVRADKKRLGQILINILGNAVKFTARGSVRLSVQSRRDMVSFEVRDSGEGIDPVDLERIFLPFERGASAAASSEAGTGLGLTIARLLTSLMGGELSATSRPGEGSTFVVRLFLPAVRTPKRAAEPARLDVAGYAGPRRRVLVVDDSAVDRRFLASVLQPIGFEVAEASSGIDALRLVGHVQPDLVMLDIGMPGMSGWETARLLRANRAAPLPIVVISADSYEKDLGESAGIAPEDFLVKPVNIVRLLDRVRERLDLIWIARSQEADEPGTSVTDAKASGSATLPEQGLQALRVLGDLGHVRGILTKLDEIDRLDPRNGAFTARLREHVQAFRLPEYMNLLADPSAEIAETVHAAGGTASSERGGAA</sequence>
<feature type="transmembrane region" description="Helical" evidence="8">
    <location>
        <begin position="315"/>
        <end position="336"/>
    </location>
</feature>
<keyword evidence="8" id="KW-0812">Transmembrane</keyword>
<feature type="transmembrane region" description="Helical" evidence="8">
    <location>
        <begin position="610"/>
        <end position="634"/>
    </location>
</feature>
<feature type="domain" description="Histidine kinase" evidence="9">
    <location>
        <begin position="687"/>
        <end position="904"/>
    </location>
</feature>
<dbReference type="Pfam" id="PF00072">
    <property type="entry name" value="Response_reg"/>
    <property type="match status" value="1"/>
</dbReference>
<dbReference type="EC" id="2.7.13.3" evidence="2"/>
<feature type="transmembrane region" description="Helical" evidence="8">
    <location>
        <begin position="191"/>
        <end position="208"/>
    </location>
</feature>
<dbReference type="CDD" id="cd16922">
    <property type="entry name" value="HATPase_EvgS-ArcB-TorS-like"/>
    <property type="match status" value="1"/>
</dbReference>
<keyword evidence="6" id="KW-0902">Two-component regulatory system</keyword>
<evidence type="ECO:0000256" key="1">
    <source>
        <dbReference type="ARBA" id="ARBA00000085"/>
    </source>
</evidence>
<feature type="domain" description="Response regulatory" evidence="10">
    <location>
        <begin position="928"/>
        <end position="1043"/>
    </location>
</feature>
<gene>
    <name evidence="11" type="ORF">DFR24_1599</name>
</gene>
<dbReference type="Gene3D" id="1.10.287.130">
    <property type="match status" value="1"/>
</dbReference>
<dbReference type="Pfam" id="PF00512">
    <property type="entry name" value="HisKA"/>
    <property type="match status" value="1"/>
</dbReference>
<dbReference type="SMART" id="SM00388">
    <property type="entry name" value="HisKA"/>
    <property type="match status" value="1"/>
</dbReference>
<evidence type="ECO:0000256" key="2">
    <source>
        <dbReference type="ARBA" id="ARBA00012438"/>
    </source>
</evidence>
<evidence type="ECO:0000256" key="7">
    <source>
        <dbReference type="PROSITE-ProRule" id="PRU00169"/>
    </source>
</evidence>
<feature type="transmembrane region" description="Helical" evidence="8">
    <location>
        <begin position="462"/>
        <end position="484"/>
    </location>
</feature>
<evidence type="ECO:0000256" key="4">
    <source>
        <dbReference type="ARBA" id="ARBA00022679"/>
    </source>
</evidence>
<dbReference type="GO" id="GO:0000155">
    <property type="term" value="F:phosphorelay sensor kinase activity"/>
    <property type="evidence" value="ECO:0007669"/>
    <property type="project" value="InterPro"/>
</dbReference>
<evidence type="ECO:0000256" key="6">
    <source>
        <dbReference type="ARBA" id="ARBA00023012"/>
    </source>
</evidence>
<dbReference type="Pfam" id="PF02518">
    <property type="entry name" value="HATPase_c"/>
    <property type="match status" value="1"/>
</dbReference>
<feature type="transmembrane region" description="Helical" evidence="8">
    <location>
        <begin position="162"/>
        <end position="182"/>
    </location>
</feature>
<dbReference type="InterPro" id="IPR001789">
    <property type="entry name" value="Sig_transdc_resp-reg_receiver"/>
</dbReference>
<feature type="transmembrane region" description="Helical" evidence="8">
    <location>
        <begin position="577"/>
        <end position="598"/>
    </location>
</feature>
<dbReference type="SUPFAM" id="SSF47384">
    <property type="entry name" value="Homodimeric domain of signal transducing histidine kinase"/>
    <property type="match status" value="1"/>
</dbReference>
<dbReference type="Gene3D" id="3.40.50.2300">
    <property type="match status" value="1"/>
</dbReference>
<dbReference type="Proteomes" id="UP000295341">
    <property type="component" value="Unassembled WGS sequence"/>
</dbReference>
<keyword evidence="3 7" id="KW-0597">Phosphoprotein</keyword>
<dbReference type="FunFam" id="3.30.565.10:FF:000010">
    <property type="entry name" value="Sensor histidine kinase RcsC"/>
    <property type="match status" value="1"/>
</dbReference>
<feature type="transmembrane region" description="Helical" evidence="8">
    <location>
        <begin position="228"/>
        <end position="246"/>
    </location>
</feature>
<evidence type="ECO:0000313" key="12">
    <source>
        <dbReference type="Proteomes" id="UP000295341"/>
    </source>
</evidence>
<dbReference type="InterPro" id="IPR003661">
    <property type="entry name" value="HisK_dim/P_dom"/>
</dbReference>
<dbReference type="CDD" id="cd00156">
    <property type="entry name" value="REC"/>
    <property type="match status" value="1"/>
</dbReference>
<keyword evidence="8" id="KW-0472">Membrane</keyword>
<dbReference type="SUPFAM" id="SSF55874">
    <property type="entry name" value="ATPase domain of HSP90 chaperone/DNA topoisomerase II/histidine kinase"/>
    <property type="match status" value="1"/>
</dbReference>
<dbReference type="EMBL" id="SOBT01000008">
    <property type="protein sequence ID" value="TDU32210.1"/>
    <property type="molecule type" value="Genomic_DNA"/>
</dbReference>
<keyword evidence="8" id="KW-1133">Transmembrane helix</keyword>
<dbReference type="SMART" id="SM00448">
    <property type="entry name" value="REC"/>
    <property type="match status" value="1"/>
</dbReference>
<dbReference type="InterPro" id="IPR005467">
    <property type="entry name" value="His_kinase_dom"/>
</dbReference>
<comment type="catalytic activity">
    <reaction evidence="1">
        <text>ATP + protein L-histidine = ADP + protein N-phospho-L-histidine.</text>
        <dbReference type="EC" id="2.7.13.3"/>
    </reaction>
</comment>
<dbReference type="PRINTS" id="PR00344">
    <property type="entry name" value="BCTRLSENSOR"/>
</dbReference>
<name>A0A4R7PFQ8_9GAMM</name>
<evidence type="ECO:0000256" key="5">
    <source>
        <dbReference type="ARBA" id="ARBA00022777"/>
    </source>
</evidence>
<dbReference type="PROSITE" id="PS50109">
    <property type="entry name" value="HIS_KIN"/>
    <property type="match status" value="1"/>
</dbReference>
<evidence type="ECO:0000313" key="11">
    <source>
        <dbReference type="EMBL" id="TDU32210.1"/>
    </source>
</evidence>
<reference evidence="11 12" key="1">
    <citation type="submission" date="2019-03" db="EMBL/GenBank/DDBJ databases">
        <title>Genomic Encyclopedia of Type Strains, Phase IV (KMG-IV): sequencing the most valuable type-strain genomes for metagenomic binning, comparative biology and taxonomic classification.</title>
        <authorList>
            <person name="Goeker M."/>
        </authorList>
    </citation>
    <scope>NUCLEOTIDE SEQUENCE [LARGE SCALE GENOMIC DNA]</scope>
    <source>
        <strain evidence="11 12">DSM 26377</strain>
    </source>
</reference>
<evidence type="ECO:0000256" key="8">
    <source>
        <dbReference type="SAM" id="Phobius"/>
    </source>
</evidence>
<feature type="transmembrane region" description="Helical" evidence="8">
    <location>
        <begin position="118"/>
        <end position="142"/>
    </location>
</feature>
<dbReference type="InterPro" id="IPR036890">
    <property type="entry name" value="HATPase_C_sf"/>
</dbReference>
<dbReference type="Gene3D" id="1.10.4160.10">
    <property type="entry name" value="Hydantoin permease"/>
    <property type="match status" value="1"/>
</dbReference>
<comment type="caution">
    <text evidence="11">The sequence shown here is derived from an EMBL/GenBank/DDBJ whole genome shotgun (WGS) entry which is preliminary data.</text>
</comment>
<feature type="transmembrane region" description="Helical" evidence="8">
    <location>
        <begin position="396"/>
        <end position="414"/>
    </location>
</feature>
<feature type="transmembrane region" description="Helical" evidence="8">
    <location>
        <begin position="267"/>
        <end position="295"/>
    </location>
</feature>
<protein>
    <recommendedName>
        <fullName evidence="2">histidine kinase</fullName>
        <ecNumber evidence="2">2.7.13.3</ecNumber>
    </recommendedName>
</protein>
<keyword evidence="5 11" id="KW-0418">Kinase</keyword>
<organism evidence="11 12">
    <name type="scientific">Panacagrimonas perspica</name>
    <dbReference type="NCBI Taxonomy" id="381431"/>
    <lineage>
        <taxon>Bacteria</taxon>
        <taxon>Pseudomonadati</taxon>
        <taxon>Pseudomonadota</taxon>
        <taxon>Gammaproteobacteria</taxon>
        <taxon>Nevskiales</taxon>
        <taxon>Nevskiaceae</taxon>
        <taxon>Panacagrimonas</taxon>
    </lineage>
</organism>
<dbReference type="InterPro" id="IPR011006">
    <property type="entry name" value="CheY-like_superfamily"/>
</dbReference>
<dbReference type="OrthoDB" id="9810730at2"/>
<keyword evidence="12" id="KW-1185">Reference proteome</keyword>
<accession>A0A4R7PFQ8</accession>
<feature type="transmembrane region" description="Helical" evidence="8">
    <location>
        <begin position="54"/>
        <end position="78"/>
    </location>
</feature>
<dbReference type="AlphaFoldDB" id="A0A4R7PFQ8"/>
<evidence type="ECO:0000259" key="10">
    <source>
        <dbReference type="PROSITE" id="PS50110"/>
    </source>
</evidence>
<dbReference type="CDD" id="cd00082">
    <property type="entry name" value="HisKA"/>
    <property type="match status" value="1"/>
</dbReference>
<dbReference type="PROSITE" id="PS50110">
    <property type="entry name" value="RESPONSE_REGULATORY"/>
    <property type="match status" value="1"/>
</dbReference>
<dbReference type="PANTHER" id="PTHR43047">
    <property type="entry name" value="TWO-COMPONENT HISTIDINE PROTEIN KINASE"/>
    <property type="match status" value="1"/>
</dbReference>
<evidence type="ECO:0000256" key="3">
    <source>
        <dbReference type="ARBA" id="ARBA00022553"/>
    </source>
</evidence>
<feature type="transmembrane region" description="Helical" evidence="8">
    <location>
        <begin position="368"/>
        <end position="390"/>
    </location>
</feature>
<proteinExistence type="predicted"/>
<keyword evidence="4" id="KW-0808">Transferase</keyword>
<feature type="transmembrane region" description="Helical" evidence="8">
    <location>
        <begin position="84"/>
        <end position="106"/>
    </location>
</feature>
<dbReference type="InterPro" id="IPR004358">
    <property type="entry name" value="Sig_transdc_His_kin-like_C"/>
</dbReference>
<dbReference type="InterPro" id="IPR003594">
    <property type="entry name" value="HATPase_dom"/>
</dbReference>
<dbReference type="Gene3D" id="3.30.565.10">
    <property type="entry name" value="Histidine kinase-like ATPase, C-terminal domain"/>
    <property type="match status" value="1"/>
</dbReference>
<dbReference type="SUPFAM" id="SSF52172">
    <property type="entry name" value="CheY-like"/>
    <property type="match status" value="1"/>
</dbReference>
<evidence type="ECO:0000259" key="9">
    <source>
        <dbReference type="PROSITE" id="PS50109"/>
    </source>
</evidence>
<dbReference type="SMART" id="SM00387">
    <property type="entry name" value="HATPase_c"/>
    <property type="match status" value="1"/>
</dbReference>
<dbReference type="PANTHER" id="PTHR43047:SF64">
    <property type="entry name" value="HISTIDINE KINASE CONTAINING CHEY-HOMOLOGOUS RECEIVER DOMAIN AND PAS DOMAIN-RELATED"/>
    <property type="match status" value="1"/>
</dbReference>
<feature type="transmembrane region" description="Helical" evidence="8">
    <location>
        <begin position="435"/>
        <end position="456"/>
    </location>
</feature>
<feature type="modified residue" description="4-aspartylphosphate" evidence="7">
    <location>
        <position position="977"/>
    </location>
</feature>
<dbReference type="InterPro" id="IPR036097">
    <property type="entry name" value="HisK_dim/P_sf"/>
</dbReference>